<feature type="compositionally biased region" description="Basic residues" evidence="1">
    <location>
        <begin position="113"/>
        <end position="126"/>
    </location>
</feature>
<sequence length="391" mass="42360">MSLPSDKELTKQIRLMLVKAYDNGTVAEHSKRKIREMLIDHFGVDLEPIKKEIGKIILEQNDQEQESRAQASNSRSASISRSVSPVKATKAPKDTETTKATKAKISAKDQPAKKKTKKASGTRSKRKQLDSEDKDDNDGDDDDEKEYSIAPAAATSTTVSSDLSDADPSDDFSELDEDTSTSRVGRKKAAPTKAASSKKTSCSSTRRKSTASSTSAAGGSEAEQRLTRLKKLVSKCGVCKQWKKLYEAAGVSETDFRGQCNVVQGVLTDLGMTGKGSMEQARKIRDEREFADELAGLQENTVLDSGSRTRKARGSLTGKVTKPRTSITISDDDDDDDGDGESDFEQVAATKRSRSKRDDSDVGSEDDGPTRRKSFKSSLASFAAGLNSDSD</sequence>
<feature type="region of interest" description="Disordered" evidence="1">
    <location>
        <begin position="301"/>
        <end position="391"/>
    </location>
</feature>
<feature type="compositionally biased region" description="Acidic residues" evidence="1">
    <location>
        <begin position="164"/>
        <end position="179"/>
    </location>
</feature>
<dbReference type="PANTHER" id="PTHR15410">
    <property type="entry name" value="HIRA-INTERACTING PROTEIN 3"/>
    <property type="match status" value="1"/>
</dbReference>
<evidence type="ECO:0000259" key="2">
    <source>
        <dbReference type="PROSITE" id="PS51998"/>
    </source>
</evidence>
<dbReference type="AlphaFoldDB" id="A0A140KM00"/>
<dbReference type="PANTHER" id="PTHR15410:SF2">
    <property type="entry name" value="HIRA-INTERACTING PROTEIN 3"/>
    <property type="match status" value="1"/>
</dbReference>
<dbReference type="InterPro" id="IPR037647">
    <property type="entry name" value="HIRIP3"/>
</dbReference>
<feature type="region of interest" description="Disordered" evidence="1">
    <location>
        <begin position="61"/>
        <end position="224"/>
    </location>
</feature>
<feature type="compositionally biased region" description="Acidic residues" evidence="1">
    <location>
        <begin position="330"/>
        <end position="344"/>
    </location>
</feature>
<dbReference type="InterPro" id="IPR014876">
    <property type="entry name" value="DEK_C"/>
</dbReference>
<name>A0A140KM00_9BASI</name>
<proteinExistence type="predicted"/>
<evidence type="ECO:0000256" key="1">
    <source>
        <dbReference type="SAM" id="MobiDB-lite"/>
    </source>
</evidence>
<protein>
    <recommendedName>
        <fullName evidence="2">DEK-C domain-containing protein</fullName>
    </recommendedName>
</protein>
<feature type="compositionally biased region" description="Low complexity" evidence="1">
    <location>
        <begin position="68"/>
        <end position="89"/>
    </location>
</feature>
<gene>
    <name evidence="3" type="ORF">SPSC_00257</name>
</gene>
<accession>A0A140KM00</accession>
<dbReference type="OrthoDB" id="552755at2759"/>
<feature type="compositionally biased region" description="Low complexity" evidence="1">
    <location>
        <begin position="191"/>
        <end position="217"/>
    </location>
</feature>
<feature type="domain" description="DEK-C" evidence="2">
    <location>
        <begin position="3"/>
        <end position="62"/>
    </location>
</feature>
<dbReference type="PROSITE" id="PS51998">
    <property type="entry name" value="DEK_C"/>
    <property type="match status" value="1"/>
</dbReference>
<organism evidence="3">
    <name type="scientific">Sporisorium scitamineum</name>
    <dbReference type="NCBI Taxonomy" id="49012"/>
    <lineage>
        <taxon>Eukaryota</taxon>
        <taxon>Fungi</taxon>
        <taxon>Dikarya</taxon>
        <taxon>Basidiomycota</taxon>
        <taxon>Ustilaginomycotina</taxon>
        <taxon>Ustilaginomycetes</taxon>
        <taxon>Ustilaginales</taxon>
        <taxon>Ustilaginaceae</taxon>
        <taxon>Sporisorium</taxon>
    </lineage>
</organism>
<dbReference type="EMBL" id="LK056652">
    <property type="protein sequence ID" value="CDR87131.1"/>
    <property type="molecule type" value="Genomic_DNA"/>
</dbReference>
<evidence type="ECO:0000313" key="3">
    <source>
        <dbReference type="EMBL" id="CDR87131.1"/>
    </source>
</evidence>
<feature type="compositionally biased region" description="Acidic residues" evidence="1">
    <location>
        <begin position="132"/>
        <end position="145"/>
    </location>
</feature>
<feature type="compositionally biased region" description="Low complexity" evidence="1">
    <location>
        <begin position="148"/>
        <end position="163"/>
    </location>
</feature>
<dbReference type="GO" id="GO:0005634">
    <property type="term" value="C:nucleus"/>
    <property type="evidence" value="ECO:0007669"/>
    <property type="project" value="TreeGrafter"/>
</dbReference>
<reference evidence="3" key="1">
    <citation type="submission" date="2014-06" db="EMBL/GenBank/DDBJ databases">
        <authorList>
            <person name="Ju J."/>
            <person name="Zhang J."/>
        </authorList>
    </citation>
    <scope>NUCLEOTIDE SEQUENCE</scope>
    <source>
        <strain evidence="3">SscI8</strain>
    </source>
</reference>